<sequence>MKIVAVALLCAVAGAAVAQSPLSPGAPVADAEAASPITAAEARATALDFAKTLEETYVFPEIARRYAAALREKAASGAYDGLGTAAAFAEQVTADLRAVSPDNHLRMWVGAPPPPGAGPGRRPGGPPGATGAPSPRRAPIEDAQWLAPGIAYVRLNVFPPEPEATRAAEAFMADHADAKTVIFDIRTHRGGGLDQMDVIFPYLFARPTPLVAMDTRASVDRAQGNPIPEGPTLRRVEAGEDVVRRVHSVVPHAIETRLFDAKVFVLTAGRTASAAEHFALALKRTGRATLIGEPTGGAGHYGGMRPVGTRFAAFVPVGRTFDPETGKGWEGSGVAPDVEVPAARALVTALERAGLAPADAARIAAGVKVEGSMERIRPRA</sequence>
<name>A0A2P7QFG1_9SPHN</name>
<dbReference type="SMART" id="SM00245">
    <property type="entry name" value="TSPc"/>
    <property type="match status" value="1"/>
</dbReference>
<dbReference type="AlphaFoldDB" id="A0A2P7QFG1"/>
<comment type="caution">
    <text evidence="4">The sequence shown here is derived from an EMBL/GenBank/DDBJ whole genome shotgun (WGS) entry which is preliminary data.</text>
</comment>
<dbReference type="InterPro" id="IPR005151">
    <property type="entry name" value="Tail-specific_protease"/>
</dbReference>
<dbReference type="Proteomes" id="UP000241167">
    <property type="component" value="Unassembled WGS sequence"/>
</dbReference>
<keyword evidence="2" id="KW-0732">Signal</keyword>
<organism evidence="4 5">
    <name type="scientific">Allosphingosinicella deserti</name>
    <dbReference type="NCBI Taxonomy" id="2116704"/>
    <lineage>
        <taxon>Bacteria</taxon>
        <taxon>Pseudomonadati</taxon>
        <taxon>Pseudomonadota</taxon>
        <taxon>Alphaproteobacteria</taxon>
        <taxon>Sphingomonadales</taxon>
        <taxon>Sphingomonadaceae</taxon>
        <taxon>Allosphingosinicella</taxon>
    </lineage>
</organism>
<feature type="chain" id="PRO_5015122925" description="Tail specific protease domain-containing protein" evidence="2">
    <location>
        <begin position="19"/>
        <end position="380"/>
    </location>
</feature>
<dbReference type="RefSeq" id="WP_106515800.1">
    <property type="nucleotide sequence ID" value="NZ_PXYI01000012.1"/>
</dbReference>
<feature type="region of interest" description="Disordered" evidence="1">
    <location>
        <begin position="110"/>
        <end position="137"/>
    </location>
</feature>
<dbReference type="PANTHER" id="PTHR11261:SF3">
    <property type="entry name" value="RETINOL-BINDING PROTEIN 3"/>
    <property type="match status" value="1"/>
</dbReference>
<protein>
    <recommendedName>
        <fullName evidence="3">Tail specific protease domain-containing protein</fullName>
    </recommendedName>
</protein>
<dbReference type="InterPro" id="IPR029045">
    <property type="entry name" value="ClpP/crotonase-like_dom_sf"/>
</dbReference>
<accession>A0A2P7QFG1</accession>
<dbReference type="EMBL" id="PXYI01000012">
    <property type="protein sequence ID" value="PSJ36666.1"/>
    <property type="molecule type" value="Genomic_DNA"/>
</dbReference>
<feature type="domain" description="Tail specific protease" evidence="3">
    <location>
        <begin position="113"/>
        <end position="341"/>
    </location>
</feature>
<proteinExistence type="predicted"/>
<dbReference type="OrthoDB" id="9758793at2"/>
<dbReference type="Gene3D" id="3.30.750.44">
    <property type="match status" value="1"/>
</dbReference>
<evidence type="ECO:0000256" key="2">
    <source>
        <dbReference type="SAM" id="SignalP"/>
    </source>
</evidence>
<evidence type="ECO:0000313" key="4">
    <source>
        <dbReference type="EMBL" id="PSJ36666.1"/>
    </source>
</evidence>
<reference evidence="4 5" key="1">
    <citation type="submission" date="2018-03" db="EMBL/GenBank/DDBJ databases">
        <title>The draft genome of Sphingosinicella sp. GL-C-18.</title>
        <authorList>
            <person name="Liu L."/>
            <person name="Li L."/>
            <person name="Liang L."/>
            <person name="Zhang X."/>
            <person name="Wang T."/>
        </authorList>
    </citation>
    <scope>NUCLEOTIDE SEQUENCE [LARGE SCALE GENOMIC DNA]</scope>
    <source>
        <strain evidence="4 5">GL-C-18</strain>
    </source>
</reference>
<dbReference type="CDD" id="cd07563">
    <property type="entry name" value="Peptidase_S41_IRBP"/>
    <property type="match status" value="1"/>
</dbReference>
<dbReference type="Pfam" id="PF03572">
    <property type="entry name" value="Peptidase_S41"/>
    <property type="match status" value="1"/>
</dbReference>
<dbReference type="SUPFAM" id="SSF52096">
    <property type="entry name" value="ClpP/crotonase"/>
    <property type="match status" value="1"/>
</dbReference>
<dbReference type="Gene3D" id="3.90.226.10">
    <property type="entry name" value="2-enoyl-CoA Hydratase, Chain A, domain 1"/>
    <property type="match status" value="1"/>
</dbReference>
<dbReference type="GO" id="GO:0006508">
    <property type="term" value="P:proteolysis"/>
    <property type="evidence" value="ECO:0007669"/>
    <property type="project" value="InterPro"/>
</dbReference>
<dbReference type="PANTHER" id="PTHR11261">
    <property type="entry name" value="INTERPHOTORECEPTOR RETINOID-BINDING PROTEIN"/>
    <property type="match status" value="1"/>
</dbReference>
<dbReference type="Pfam" id="PF11918">
    <property type="entry name" value="Peptidase_S41_N"/>
    <property type="match status" value="1"/>
</dbReference>
<evidence type="ECO:0000313" key="5">
    <source>
        <dbReference type="Proteomes" id="UP000241167"/>
    </source>
</evidence>
<gene>
    <name evidence="4" type="ORF">C7I55_25080</name>
</gene>
<dbReference type="GO" id="GO:0008236">
    <property type="term" value="F:serine-type peptidase activity"/>
    <property type="evidence" value="ECO:0007669"/>
    <property type="project" value="InterPro"/>
</dbReference>
<feature type="signal peptide" evidence="2">
    <location>
        <begin position="1"/>
        <end position="18"/>
    </location>
</feature>
<evidence type="ECO:0000259" key="3">
    <source>
        <dbReference type="SMART" id="SM00245"/>
    </source>
</evidence>
<keyword evidence="5" id="KW-1185">Reference proteome</keyword>
<evidence type="ECO:0000256" key="1">
    <source>
        <dbReference type="SAM" id="MobiDB-lite"/>
    </source>
</evidence>